<dbReference type="EMBL" id="UINC01005844">
    <property type="protein sequence ID" value="SVA23901.1"/>
    <property type="molecule type" value="Genomic_DNA"/>
</dbReference>
<proteinExistence type="predicted"/>
<feature type="compositionally biased region" description="Gly residues" evidence="1">
    <location>
        <begin position="102"/>
        <end position="116"/>
    </location>
</feature>
<sequence length="350" mass="38915">MRYSAPLVAFCVAIALLGPVSSVAAQAASSTSGEWVVPRTPDGRPDLQGNWSSATLTPLERPRDQGPVLSWDEVERRERRADGYIERVSRPSDPNRPAPPQGGDGSTGGAGNVGGYNGIYMDRGSRVAVVNGEPRSSLITQPADGRVPPRTPEAQAEAAEYREFRSQFDQYDHPEVRPLGERCIVSFGRNIGPPMLPNGAYNNNYTIVQTADHVLIMAEMVHDARIIRIGDGPRLPENVRPWMGDSWGYWEGDVLVVETTNINPVHRYRGVSPENMTVIERFSRVDEETVLYQFTIDDPTTYTELWGGEVPMKALHDRLYEYACHEGNYALSNILSGARYQERLEAQNQN</sequence>
<reference evidence="2" key="1">
    <citation type="submission" date="2018-05" db="EMBL/GenBank/DDBJ databases">
        <authorList>
            <person name="Lanie J.A."/>
            <person name="Ng W.-L."/>
            <person name="Kazmierczak K.M."/>
            <person name="Andrzejewski T.M."/>
            <person name="Davidsen T.M."/>
            <person name="Wayne K.J."/>
            <person name="Tettelin H."/>
            <person name="Glass J.I."/>
            <person name="Rusch D."/>
            <person name="Podicherti R."/>
            <person name="Tsui H.-C.T."/>
            <person name="Winkler M.E."/>
        </authorList>
    </citation>
    <scope>NUCLEOTIDE SEQUENCE</scope>
</reference>
<feature type="compositionally biased region" description="Basic and acidic residues" evidence="1">
    <location>
        <begin position="73"/>
        <end position="90"/>
    </location>
</feature>
<dbReference type="AlphaFoldDB" id="A0A381U840"/>
<evidence type="ECO:0000256" key="1">
    <source>
        <dbReference type="SAM" id="MobiDB-lite"/>
    </source>
</evidence>
<evidence type="ECO:0000313" key="2">
    <source>
        <dbReference type="EMBL" id="SVA23901.1"/>
    </source>
</evidence>
<feature type="region of interest" description="Disordered" evidence="1">
    <location>
        <begin position="29"/>
        <end position="116"/>
    </location>
</feature>
<organism evidence="2">
    <name type="scientific">marine metagenome</name>
    <dbReference type="NCBI Taxonomy" id="408172"/>
    <lineage>
        <taxon>unclassified sequences</taxon>
        <taxon>metagenomes</taxon>
        <taxon>ecological metagenomes</taxon>
    </lineage>
</organism>
<accession>A0A381U840</accession>
<protein>
    <submittedName>
        <fullName evidence="2">Uncharacterized protein</fullName>
    </submittedName>
</protein>
<name>A0A381U840_9ZZZZ</name>
<gene>
    <name evidence="2" type="ORF">METZ01_LOCUS76755</name>
</gene>